<evidence type="ECO:0000256" key="2">
    <source>
        <dbReference type="ARBA" id="ARBA00009321"/>
    </source>
</evidence>
<dbReference type="NCBIfam" id="TIGR00031">
    <property type="entry name" value="UDP-GALP_mutase"/>
    <property type="match status" value="1"/>
</dbReference>
<accession>A0ABV6ZRX1</accession>
<feature type="domain" description="UDP-galactopyranose mutase C-terminal" evidence="6">
    <location>
        <begin position="155"/>
        <end position="355"/>
    </location>
</feature>
<evidence type="ECO:0000313" key="7">
    <source>
        <dbReference type="EMBL" id="MFC2254938.1"/>
    </source>
</evidence>
<evidence type="ECO:0000259" key="6">
    <source>
        <dbReference type="Pfam" id="PF03275"/>
    </source>
</evidence>
<evidence type="ECO:0000256" key="4">
    <source>
        <dbReference type="ARBA" id="ARBA00022827"/>
    </source>
</evidence>
<organism evidence="7 8">
    <name type="scientific">Labrys neptuniae</name>
    <dbReference type="NCBI Taxonomy" id="376174"/>
    <lineage>
        <taxon>Bacteria</taxon>
        <taxon>Pseudomonadati</taxon>
        <taxon>Pseudomonadota</taxon>
        <taxon>Alphaproteobacteria</taxon>
        <taxon>Hyphomicrobiales</taxon>
        <taxon>Xanthobacteraceae</taxon>
        <taxon>Labrys</taxon>
    </lineage>
</organism>
<proteinExistence type="inferred from homology"/>
<dbReference type="InterPro" id="IPR004379">
    <property type="entry name" value="UDP-GALP_mutase"/>
</dbReference>
<protein>
    <submittedName>
        <fullName evidence="7">UDP-galactopyranose mutase</fullName>
        <ecNumber evidence="7">5.4.99.9</ecNumber>
    </submittedName>
</protein>
<gene>
    <name evidence="7" type="primary">glf</name>
    <name evidence="7" type="ORF">ACETRX_35560</name>
</gene>
<dbReference type="SUPFAM" id="SSF54373">
    <property type="entry name" value="FAD-linked reductases, C-terminal domain"/>
    <property type="match status" value="1"/>
</dbReference>
<dbReference type="InterPro" id="IPR015899">
    <property type="entry name" value="UDP-GalPyranose_mutase_C"/>
</dbReference>
<dbReference type="Gene3D" id="3.40.50.720">
    <property type="entry name" value="NAD(P)-binding Rossmann-like Domain"/>
    <property type="match status" value="3"/>
</dbReference>
<keyword evidence="5 7" id="KW-0413">Isomerase</keyword>
<dbReference type="Proteomes" id="UP001595190">
    <property type="component" value="Unassembled WGS sequence"/>
</dbReference>
<evidence type="ECO:0000256" key="5">
    <source>
        <dbReference type="ARBA" id="ARBA00023235"/>
    </source>
</evidence>
<keyword evidence="3" id="KW-0285">Flavoprotein</keyword>
<dbReference type="RefSeq" id="WP_394315534.1">
    <property type="nucleotide sequence ID" value="NZ_JBHGPK010000054.1"/>
</dbReference>
<reference evidence="7 8" key="1">
    <citation type="submission" date="2024-09" db="EMBL/GenBank/DDBJ databases">
        <title>Description of Labrys sedimenti sp. nov., isolated from a diclofenac-degrading enrichment culture, and genome-based reclassification of Labrys portucalensis as a later heterotypic synonym of Labrys neptuniae.</title>
        <authorList>
            <person name="Tancsics A."/>
            <person name="Csepanyi A."/>
        </authorList>
    </citation>
    <scope>NUCLEOTIDE SEQUENCE [LARGE SCALE GENOMIC DNA]</scope>
    <source>
        <strain evidence="7 8">LMG 23412</strain>
    </source>
</reference>
<dbReference type="PANTHER" id="PTHR21197:SF0">
    <property type="entry name" value="UDP-GALACTOPYRANOSE MUTASE"/>
    <property type="match status" value="1"/>
</dbReference>
<sequence>MKKHYDWLIVGAGFTGAVLAERLASRADKRVLLIDRRKHLGGNAYDCLNEHGHLFHQYGPHIFHTNSQQVVDYLSLFTNWRPYEHRVVAIIEDRLIPIPFNLTGIEILFSSAEAEKLRDLLVNSYGFGQKVPILRMRDSEHAGIRDLADFIYQNVFHGYTTKQWGLAPEQLSPSVTARVPVNISYDDRYFADSFQKMPLEGYTRLFERLTSHSNITLALDTDYEQVASQISFGNAVHTGAVDEFFSYELGHLPYRSLRFDFATLRQSCHQPVGTVNYPTSQAFTRITEMAHLTGQWSEATTVVVEYPQAHQPGLTTPYYPIPQDDNQNLHRRYLQFAAREAPNIQFAGRLGDYRYYNMDQAVGHALAIFTKSIGPSL</sequence>
<dbReference type="Pfam" id="PF03275">
    <property type="entry name" value="GLF"/>
    <property type="match status" value="1"/>
</dbReference>
<comment type="caution">
    <text evidence="7">The sequence shown here is derived from an EMBL/GenBank/DDBJ whole genome shotgun (WGS) entry which is preliminary data.</text>
</comment>
<evidence type="ECO:0000256" key="3">
    <source>
        <dbReference type="ARBA" id="ARBA00022630"/>
    </source>
</evidence>
<evidence type="ECO:0000256" key="1">
    <source>
        <dbReference type="ARBA" id="ARBA00001974"/>
    </source>
</evidence>
<dbReference type="GO" id="GO:0008767">
    <property type="term" value="F:UDP-galactopyranose mutase activity"/>
    <property type="evidence" value="ECO:0007669"/>
    <property type="project" value="UniProtKB-EC"/>
</dbReference>
<name>A0ABV6ZRX1_9HYPH</name>
<dbReference type="SUPFAM" id="SSF51971">
    <property type="entry name" value="Nucleotide-binding domain"/>
    <property type="match status" value="1"/>
</dbReference>
<dbReference type="Pfam" id="PF13450">
    <property type="entry name" value="NAD_binding_8"/>
    <property type="match status" value="1"/>
</dbReference>
<keyword evidence="4" id="KW-0274">FAD</keyword>
<dbReference type="EMBL" id="JBHGPK010000054">
    <property type="protein sequence ID" value="MFC2254938.1"/>
    <property type="molecule type" value="Genomic_DNA"/>
</dbReference>
<dbReference type="EC" id="5.4.99.9" evidence="7"/>
<comment type="cofactor">
    <cofactor evidence="1">
        <name>FAD</name>
        <dbReference type="ChEBI" id="CHEBI:57692"/>
    </cofactor>
</comment>
<evidence type="ECO:0000313" key="8">
    <source>
        <dbReference type="Proteomes" id="UP001595190"/>
    </source>
</evidence>
<comment type="similarity">
    <text evidence="2">Belongs to the UDP-galactopyranose/dTDP-fucopyranose mutase family.</text>
</comment>
<dbReference type="PANTHER" id="PTHR21197">
    <property type="entry name" value="UDP-GALACTOPYRANOSE MUTASE"/>
    <property type="match status" value="1"/>
</dbReference>